<sequence>MRAKEFPCFCCQGDAENGPSSMLQYLSRTEGRVALVYPDPKEDIFPNLSDIVPW</sequence>
<dbReference type="EMBL" id="CH474068">
    <property type="protein sequence ID" value="EDL87889.1"/>
    <property type="molecule type" value="Genomic_DNA"/>
</dbReference>
<gene>
    <name evidence="1" type="ORF">rCG_40942</name>
</gene>
<reference evidence="2" key="1">
    <citation type="submission" date="2005-09" db="EMBL/GenBank/DDBJ databases">
        <authorList>
            <person name="Mural R.J."/>
            <person name="Li P.W."/>
            <person name="Adams M.D."/>
            <person name="Amanatides P.G."/>
            <person name="Baden-Tillson H."/>
            <person name="Barnstead M."/>
            <person name="Chin S.H."/>
            <person name="Dew I."/>
            <person name="Evans C.A."/>
            <person name="Ferriera S."/>
            <person name="Flanigan M."/>
            <person name="Fosler C."/>
            <person name="Glodek A."/>
            <person name="Gu Z."/>
            <person name="Holt R.A."/>
            <person name="Jennings D."/>
            <person name="Kraft C.L."/>
            <person name="Lu F."/>
            <person name="Nguyen T."/>
            <person name="Nusskern D.R."/>
            <person name="Pfannkoch C.M."/>
            <person name="Sitter C."/>
            <person name="Sutton G.G."/>
            <person name="Venter J.C."/>
            <person name="Wang Z."/>
            <person name="Woodage T."/>
            <person name="Zheng X.H."/>
            <person name="Zhong F."/>
        </authorList>
    </citation>
    <scope>NUCLEOTIDE SEQUENCE [LARGE SCALE GENOMIC DNA]</scope>
    <source>
        <strain>BN</strain>
        <strain evidence="2">Sprague-Dawley</strain>
    </source>
</reference>
<dbReference type="AlphaFoldDB" id="A6KMQ9"/>
<organism evidence="1 2">
    <name type="scientific">Rattus norvegicus</name>
    <name type="common">Rat</name>
    <dbReference type="NCBI Taxonomy" id="10116"/>
    <lineage>
        <taxon>Eukaryota</taxon>
        <taxon>Metazoa</taxon>
        <taxon>Chordata</taxon>
        <taxon>Craniata</taxon>
        <taxon>Vertebrata</taxon>
        <taxon>Euteleostomi</taxon>
        <taxon>Mammalia</taxon>
        <taxon>Eutheria</taxon>
        <taxon>Euarchontoglires</taxon>
        <taxon>Glires</taxon>
        <taxon>Rodentia</taxon>
        <taxon>Myomorpha</taxon>
        <taxon>Muroidea</taxon>
        <taxon>Muridae</taxon>
        <taxon>Murinae</taxon>
        <taxon>Rattus</taxon>
    </lineage>
</organism>
<evidence type="ECO:0000313" key="1">
    <source>
        <dbReference type="EMBL" id="EDL87889.1"/>
    </source>
</evidence>
<evidence type="ECO:0000313" key="2">
    <source>
        <dbReference type="Proteomes" id="UP000234681"/>
    </source>
</evidence>
<accession>A6KMQ9</accession>
<name>A6KMQ9_RAT</name>
<protein>
    <submittedName>
        <fullName evidence="1">RCG40942</fullName>
    </submittedName>
</protein>
<dbReference type="Proteomes" id="UP000234681">
    <property type="component" value="Chromosome 2"/>
</dbReference>
<proteinExistence type="predicted"/>